<dbReference type="KEGG" id="bcae:A4V03_15450"/>
<evidence type="ECO:0000259" key="1">
    <source>
        <dbReference type="Pfam" id="PF13004"/>
    </source>
</evidence>
<sequence>MKYLHKVIAGLVLCTGCITSCKDDNKTELPGGLLTDKEEIAIGPEGGLEKIAVLSDISWVAGASKPWIAVSPANGLGAAECQLTIDSTLENTARTAQIRFSSEQAGQKLITVTQFGFGKQILLNETDVEIENSARYEKRTFEMVVSTNINFKIGSVEYAFDGTQSDEEKAEYESERTGWLTQPRQDDLAVDLDRKARPRTVKANFRWEMNTAPFVRVAKIHLVPMDPANDQLVDDNGNPIEDVVLTVRQKPALKIEDNRAGDSLAVITINEKVQSMIKFETSENMQNWENVTLWEATDKDLPCEEAVGRIRSVNFVMIDMKEGESLPKEVRYLKYLESFSIRSNANSQIRDIHLGEEICELKHLKELVLYSYGITSLPANFAKLGGATNEGYAGLKALSLSATNFATLSTITKVVNKENFPYLTSLALNGSRRTDSLSDLTLVQGGKYNGRPIGLFVNVSRGNERDALLSLLLWENLQSLTLAYNFIEGELPTDEEMETALERAGRPTHYTSDDFSTEKADYLDKLVGDTCRWLLTDDNPVTFTATDETTETVTGQEIPRVLPKTRYLSINLNFLTGKLPNWVLFHPYFAAWYPEIGFFIQQERGKNSAGELVGFSNIDADNFDFTYYYGAEDPGSNTTVSGVAYPLYYRRFVANSSTENAE</sequence>
<keyword evidence="3" id="KW-1185">Reference proteome</keyword>
<dbReference type="GeneID" id="82188538"/>
<dbReference type="Gene3D" id="3.80.10.10">
    <property type="entry name" value="Ribonuclease Inhibitor"/>
    <property type="match status" value="1"/>
</dbReference>
<gene>
    <name evidence="2" type="ORF">A4V03_15450</name>
</gene>
<feature type="domain" description="BACON" evidence="1">
    <location>
        <begin position="58"/>
        <end position="114"/>
    </location>
</feature>
<accession>A0A1C7H2D4</accession>
<evidence type="ECO:0000313" key="3">
    <source>
        <dbReference type="Proteomes" id="UP000092631"/>
    </source>
</evidence>
<evidence type="ECO:0000313" key="2">
    <source>
        <dbReference type="EMBL" id="ANU58785.1"/>
    </source>
</evidence>
<dbReference type="Pfam" id="PF13004">
    <property type="entry name" value="BACON"/>
    <property type="match status" value="1"/>
</dbReference>
<dbReference type="OrthoDB" id="1080068at2"/>
<organism evidence="2 3">
    <name type="scientific">Bacteroides caecimuris</name>
    <dbReference type="NCBI Taxonomy" id="1796613"/>
    <lineage>
        <taxon>Bacteria</taxon>
        <taxon>Pseudomonadati</taxon>
        <taxon>Bacteroidota</taxon>
        <taxon>Bacteroidia</taxon>
        <taxon>Bacteroidales</taxon>
        <taxon>Bacteroidaceae</taxon>
        <taxon>Bacteroides</taxon>
    </lineage>
</organism>
<dbReference type="CDD" id="cd14948">
    <property type="entry name" value="BACON"/>
    <property type="match status" value="1"/>
</dbReference>
<dbReference type="InterPro" id="IPR032675">
    <property type="entry name" value="LRR_dom_sf"/>
</dbReference>
<dbReference type="Proteomes" id="UP000092631">
    <property type="component" value="Chromosome"/>
</dbReference>
<dbReference type="InterPro" id="IPR024361">
    <property type="entry name" value="BACON"/>
</dbReference>
<protein>
    <recommendedName>
        <fullName evidence="1">BACON domain-containing protein</fullName>
    </recommendedName>
</protein>
<name>A0A1C7H2D4_9BACE</name>
<dbReference type="RefSeq" id="WP_065539575.1">
    <property type="nucleotide sequence ID" value="NZ_CAPDLJ010000068.1"/>
</dbReference>
<dbReference type="SUPFAM" id="SSF52058">
    <property type="entry name" value="L domain-like"/>
    <property type="match status" value="1"/>
</dbReference>
<proteinExistence type="predicted"/>
<dbReference type="EMBL" id="CP015401">
    <property type="protein sequence ID" value="ANU58785.1"/>
    <property type="molecule type" value="Genomic_DNA"/>
</dbReference>
<reference evidence="3" key="1">
    <citation type="submission" date="2016-04" db="EMBL/GenBank/DDBJ databases">
        <title>Complete Genome Sequences of Twelve Strains of a Stable Defined Moderately Diverse Mouse Microbiota 2 (sDMDMm2).</title>
        <authorList>
            <person name="Uchimura Y."/>
            <person name="Wyss M."/>
            <person name="Brugiroux S."/>
            <person name="Limenitakis J.P."/>
            <person name="Stecher B."/>
            <person name="McCoy K.D."/>
            <person name="Macpherson A.J."/>
        </authorList>
    </citation>
    <scope>NUCLEOTIDE SEQUENCE [LARGE SCALE GENOMIC DNA]</scope>
    <source>
        <strain evidence="3">I48</strain>
    </source>
</reference>
<dbReference type="InterPro" id="IPR013783">
    <property type="entry name" value="Ig-like_fold"/>
</dbReference>
<dbReference type="AlphaFoldDB" id="A0A1C7H2D4"/>
<dbReference type="Gene3D" id="2.60.40.10">
    <property type="entry name" value="Immunoglobulins"/>
    <property type="match status" value="1"/>
</dbReference>